<sequence>MSDVVVERIVPDESGRAVELNLLWSVDDLSSSPSGFVQLSSRRGDGIWAYPLVIAKGGQTGDLERSTLSLDCRAQIGLAAISALGNGTYDARLVGVMAGRRAKLRIASRIQGDLYTTRIGSSIVRLYATAFGNLSIHCRPIH</sequence>
<gene>
    <name evidence="1" type="ORF">KACC15558_06080</name>
</gene>
<protein>
    <submittedName>
        <fullName evidence="1">Uncharacterized protein</fullName>
    </submittedName>
</protein>
<accession>A0ABP9TWR3</accession>
<comment type="caution">
    <text evidence="1">The sequence shown here is derived from an EMBL/GenBank/DDBJ whole genome shotgun (WGS) entry which is preliminary data.</text>
</comment>
<evidence type="ECO:0000313" key="1">
    <source>
        <dbReference type="EMBL" id="GAA5339568.1"/>
    </source>
</evidence>
<proteinExistence type="predicted"/>
<dbReference type="Proteomes" id="UP001498935">
    <property type="component" value="Unassembled WGS sequence"/>
</dbReference>
<keyword evidence="2" id="KW-1185">Reference proteome</keyword>
<reference evidence="1 2" key="1">
    <citation type="submission" date="2024-02" db="EMBL/GenBank/DDBJ databases">
        <title>Characterization of antibiotic resistant novel bacterial strains and their environmental applications.</title>
        <authorList>
            <person name="Manzoor S."/>
            <person name="Abbas S."/>
            <person name="Arshad M."/>
            <person name="Li W.J."/>
            <person name="Ahmed I."/>
        </authorList>
    </citation>
    <scope>NUCLEOTIDE SEQUENCE [LARGE SCALE GENOMIC DNA]</scope>
    <source>
        <strain evidence="1 2">KACC 15558</strain>
    </source>
</reference>
<name>A0ABP9TWR3_9MICO</name>
<dbReference type="EMBL" id="BAABNP010000002">
    <property type="protein sequence ID" value="GAA5339568.1"/>
    <property type="molecule type" value="Genomic_DNA"/>
</dbReference>
<evidence type="ECO:0000313" key="2">
    <source>
        <dbReference type="Proteomes" id="UP001498935"/>
    </source>
</evidence>
<organism evidence="1 2">
    <name type="scientific">Brevibacterium ammoniilyticum</name>
    <dbReference type="NCBI Taxonomy" id="1046555"/>
    <lineage>
        <taxon>Bacteria</taxon>
        <taxon>Bacillati</taxon>
        <taxon>Actinomycetota</taxon>
        <taxon>Actinomycetes</taxon>
        <taxon>Micrococcales</taxon>
        <taxon>Brevibacteriaceae</taxon>
        <taxon>Brevibacterium</taxon>
    </lineage>
</organism>